<accession>A0A2G9IHN2</accession>
<sequence>MAKKQEPCKKLLDEFIFIVNEILFNVQEEIKYTKRSNQKITLFNMLDTLSHDLEVKIWNYIQRSRFRDYYYKEEKIFSGQVLINTGVGQDYFLDKFTYGGRPYDIESCNDNFSFYEAREQYVRANNNQEYKICKPAIGNSLGKLFLDKNLIEKHSENCEQSIKACEIEESYDVYIRDLIKLKNNINKIIDSKELTIPISTLNDAIYSVKEDVEKIIFFLERGRQENKKNKIYRKIPIKHRAYFLYRLFTEELRMDESQEVIGKFIATLVGCEETSMIKYINQFKLLIAKENAEERKKFRQYLTNINRENIDELFSAYHTQVVHYKERNRKK</sequence>
<dbReference type="Proteomes" id="UP000230500">
    <property type="component" value="Unassembled WGS sequence"/>
</dbReference>
<dbReference type="EMBL" id="PESN01000001">
    <property type="protein sequence ID" value="PIN29273.1"/>
    <property type="molecule type" value="Genomic_DNA"/>
</dbReference>
<reference evidence="1 2" key="1">
    <citation type="submission" date="2017-11" db="EMBL/GenBank/DDBJ databases">
        <title>Genome sequencing of Prevotella intermedia KCOM 2069.</title>
        <authorList>
            <person name="Kook J.-K."/>
            <person name="Park S.-N."/>
            <person name="Lim Y.K."/>
        </authorList>
    </citation>
    <scope>NUCLEOTIDE SEQUENCE [LARGE SCALE GENOMIC DNA]</scope>
    <source>
        <strain evidence="1 2">KCOM 2069</strain>
    </source>
</reference>
<evidence type="ECO:0000313" key="2">
    <source>
        <dbReference type="Proteomes" id="UP000230500"/>
    </source>
</evidence>
<comment type="caution">
    <text evidence="1">The sequence shown here is derived from an EMBL/GenBank/DDBJ whole genome shotgun (WGS) entry which is preliminary data.</text>
</comment>
<dbReference type="AlphaFoldDB" id="A0A2G9IHN2"/>
<name>A0A2G9IHN2_PREIN</name>
<evidence type="ECO:0000313" key="1">
    <source>
        <dbReference type="EMBL" id="PIN29273.1"/>
    </source>
</evidence>
<dbReference type="RefSeq" id="WP_099977136.1">
    <property type="nucleotide sequence ID" value="NZ_PESN01000001.1"/>
</dbReference>
<proteinExistence type="predicted"/>
<organism evidence="1 2">
    <name type="scientific">Prevotella intermedia</name>
    <dbReference type="NCBI Taxonomy" id="28131"/>
    <lineage>
        <taxon>Bacteria</taxon>
        <taxon>Pseudomonadati</taxon>
        <taxon>Bacteroidota</taxon>
        <taxon>Bacteroidia</taxon>
        <taxon>Bacteroidales</taxon>
        <taxon>Prevotellaceae</taxon>
        <taxon>Prevotella</taxon>
    </lineage>
</organism>
<protein>
    <submittedName>
        <fullName evidence="1">Uncharacterized protein</fullName>
    </submittedName>
</protein>
<gene>
    <name evidence="1" type="ORF">CUC04_07650</name>
</gene>